<keyword evidence="1" id="KW-1133">Transmembrane helix</keyword>
<dbReference type="Gene3D" id="2.120.10.30">
    <property type="entry name" value="TolB, C-terminal domain"/>
    <property type="match status" value="1"/>
</dbReference>
<dbReference type="EMBL" id="JAGKQM010000014">
    <property type="protein sequence ID" value="KAH0884732.1"/>
    <property type="molecule type" value="Genomic_DNA"/>
</dbReference>
<gene>
    <name evidence="2" type="ORF">HID58_060828</name>
</gene>
<evidence type="ECO:0000256" key="1">
    <source>
        <dbReference type="SAM" id="Phobius"/>
    </source>
</evidence>
<name>A0ABQ7ZWX8_BRANA</name>
<dbReference type="Proteomes" id="UP000824890">
    <property type="component" value="Unassembled WGS sequence"/>
</dbReference>
<proteinExistence type="predicted"/>
<sequence>MITKRQERMPISQRVLKQVAAVPVVLSIVCFFFWPSIIVLDHLKGTKDVLLVTKKRDNSCPAVDERSLEFDLQGECLYLGVTDGHILEWRGEELGRVEFTCTSPHMFNPNKKSANLPMLSLFHVYWSNEYFINVQQITMC</sequence>
<organism evidence="2 3">
    <name type="scientific">Brassica napus</name>
    <name type="common">Rape</name>
    <dbReference type="NCBI Taxonomy" id="3708"/>
    <lineage>
        <taxon>Eukaryota</taxon>
        <taxon>Viridiplantae</taxon>
        <taxon>Streptophyta</taxon>
        <taxon>Embryophyta</taxon>
        <taxon>Tracheophyta</taxon>
        <taxon>Spermatophyta</taxon>
        <taxon>Magnoliopsida</taxon>
        <taxon>eudicotyledons</taxon>
        <taxon>Gunneridae</taxon>
        <taxon>Pentapetalae</taxon>
        <taxon>rosids</taxon>
        <taxon>malvids</taxon>
        <taxon>Brassicales</taxon>
        <taxon>Brassicaceae</taxon>
        <taxon>Brassiceae</taxon>
        <taxon>Brassica</taxon>
    </lineage>
</organism>
<comment type="caution">
    <text evidence="2">The sequence shown here is derived from an EMBL/GenBank/DDBJ whole genome shotgun (WGS) entry which is preliminary data.</text>
</comment>
<protein>
    <submittedName>
        <fullName evidence="2">Uncharacterized protein</fullName>
    </submittedName>
</protein>
<keyword evidence="3" id="KW-1185">Reference proteome</keyword>
<accession>A0ABQ7ZWX8</accession>
<keyword evidence="1" id="KW-0472">Membrane</keyword>
<reference evidence="2 3" key="1">
    <citation type="submission" date="2021-05" db="EMBL/GenBank/DDBJ databases">
        <title>Genome Assembly of Synthetic Allotetraploid Brassica napus Reveals Homoeologous Exchanges between Subgenomes.</title>
        <authorList>
            <person name="Davis J.T."/>
        </authorList>
    </citation>
    <scope>NUCLEOTIDE SEQUENCE [LARGE SCALE GENOMIC DNA]</scope>
    <source>
        <strain evidence="3">cv. Da-Ae</strain>
        <tissue evidence="2">Seedling</tissue>
    </source>
</reference>
<keyword evidence="1" id="KW-0812">Transmembrane</keyword>
<dbReference type="InterPro" id="IPR011042">
    <property type="entry name" value="6-blade_b-propeller_TolB-like"/>
</dbReference>
<feature type="transmembrane region" description="Helical" evidence="1">
    <location>
        <begin position="20"/>
        <end position="40"/>
    </location>
</feature>
<evidence type="ECO:0000313" key="2">
    <source>
        <dbReference type="EMBL" id="KAH0884732.1"/>
    </source>
</evidence>
<evidence type="ECO:0000313" key="3">
    <source>
        <dbReference type="Proteomes" id="UP000824890"/>
    </source>
</evidence>